<keyword evidence="8" id="KW-0677">Repeat</keyword>
<evidence type="ECO:0000256" key="5">
    <source>
        <dbReference type="ARBA" id="ARBA00022694"/>
    </source>
</evidence>
<evidence type="ECO:0000256" key="14">
    <source>
        <dbReference type="SAM" id="MobiDB-lite"/>
    </source>
</evidence>
<evidence type="ECO:0000256" key="11">
    <source>
        <dbReference type="ARBA" id="ARBA00022842"/>
    </source>
</evidence>
<dbReference type="EC" id="3.1.26.5" evidence="4"/>
<keyword evidence="9" id="KW-0378">Hydrolase</keyword>
<keyword evidence="11" id="KW-0460">Magnesium</keyword>
<feature type="repeat" description="PPR" evidence="13">
    <location>
        <begin position="216"/>
        <end position="250"/>
    </location>
</feature>
<name>A0AAX6E631_IRIPA</name>
<evidence type="ECO:0000256" key="9">
    <source>
        <dbReference type="ARBA" id="ARBA00022801"/>
    </source>
</evidence>
<dbReference type="EMBL" id="JANAVB010039818">
    <property type="protein sequence ID" value="KAJ6799399.1"/>
    <property type="molecule type" value="Genomic_DNA"/>
</dbReference>
<comment type="caution">
    <text evidence="17">The sequence shown here is derived from an EMBL/GenBank/DDBJ whole genome shotgun (WGS) entry which is preliminary data.</text>
</comment>
<comment type="cofactor">
    <cofactor evidence="2">
        <name>Mg(2+)</name>
        <dbReference type="ChEBI" id="CHEBI:18420"/>
    </cofactor>
</comment>
<evidence type="ECO:0000256" key="10">
    <source>
        <dbReference type="ARBA" id="ARBA00022833"/>
    </source>
</evidence>
<keyword evidence="18" id="KW-1185">Reference proteome</keyword>
<sequence length="670" mass="74949">MASCSFPSPISFKPHSSSTTSHARKLLRRAPPQRLQHAHSKKPPKPSRNQPTHPPNPTTHAEPPPAPPPPRSSEATISNKHELRLRLDMCSKSGDVLSALLLYDSAREQGLQLDQYHYNVLLYLCSSASLGVIHRAKSGSRRNPRDSSRTAVHVGDDVGAYARARGFEIYETMLSEGVPTGEAALTSVARMAMSAGDGDAAFGAVRRMEELGVPRRLRSYAPAILAFCGAGDVDRAFDVERHMTESGIPPEEPELEALLRASVRLRRGDRVYCLLHKLRTNVRQVSPSVAEVIEEWFRSPTASRVGKRKWDTEAVERAMENGGGGWHGLGWLGRGKWTVARANVDDNGVCGGCGDKLVTIDLDPVETENFARSVADIASKRERSSSFQKFQRWLDYYGPFEAVVDAANVGLFCQRQFSLTKVNAVVNAIRQKIPSRKWPLIILHNRRLTGRKMVEPLNEKVIEKWKNADAIYATPTGSNDDWYWLYAAIKCKCLLVTNDEMRDHLFQILGNDFFPKWKERHQVHFSFQDGSFTFHMPPPCSIVIQESEKGHWHIPISEDCESSRERTWLCVTRANSLLEKQHSSIDHNKEHPEKMSDNGASGTRASSQARFSPEDSRGLECGSSYGQEDDTISRSSRRRRANSKFPKSPGILSKIEAAEKLSGCIIDFQI</sequence>
<feature type="domain" description="PRORP" evidence="15">
    <location>
        <begin position="344"/>
        <end position="570"/>
    </location>
</feature>
<dbReference type="Pfam" id="PF16953">
    <property type="entry name" value="PRORP"/>
    <property type="match status" value="1"/>
</dbReference>
<proteinExistence type="inferred from homology"/>
<dbReference type="InterPro" id="IPR031595">
    <property type="entry name" value="PRORP_C"/>
</dbReference>
<dbReference type="GO" id="GO:0046872">
    <property type="term" value="F:metal ion binding"/>
    <property type="evidence" value="ECO:0007669"/>
    <property type="project" value="UniProtKB-KW"/>
</dbReference>
<feature type="region of interest" description="Disordered" evidence="14">
    <location>
        <begin position="581"/>
        <end position="648"/>
    </location>
</feature>
<gene>
    <name evidence="17" type="ORF">M6B38_207875</name>
</gene>
<evidence type="ECO:0000256" key="8">
    <source>
        <dbReference type="ARBA" id="ARBA00022737"/>
    </source>
</evidence>
<dbReference type="GO" id="GO:0004526">
    <property type="term" value="F:ribonuclease P activity"/>
    <property type="evidence" value="ECO:0007669"/>
    <property type="project" value="UniProtKB-EC"/>
</dbReference>
<evidence type="ECO:0000256" key="6">
    <source>
        <dbReference type="ARBA" id="ARBA00022722"/>
    </source>
</evidence>
<evidence type="ECO:0000256" key="3">
    <source>
        <dbReference type="ARBA" id="ARBA00007626"/>
    </source>
</evidence>
<evidence type="ECO:0000313" key="18">
    <source>
        <dbReference type="Proteomes" id="UP001140949"/>
    </source>
</evidence>
<dbReference type="Proteomes" id="UP001140949">
    <property type="component" value="Unassembled WGS sequence"/>
</dbReference>
<evidence type="ECO:0000259" key="16">
    <source>
        <dbReference type="Pfam" id="PF17177"/>
    </source>
</evidence>
<dbReference type="FunFam" id="1.25.40.10:FF:003531">
    <property type="entry name" value="Uncharacterized protein"/>
    <property type="match status" value="1"/>
</dbReference>
<feature type="compositionally biased region" description="Polar residues" evidence="14">
    <location>
        <begin position="1"/>
        <end position="21"/>
    </location>
</feature>
<evidence type="ECO:0000259" key="15">
    <source>
        <dbReference type="Pfam" id="PF16953"/>
    </source>
</evidence>
<reference evidence="17" key="2">
    <citation type="submission" date="2023-04" db="EMBL/GenBank/DDBJ databases">
        <authorList>
            <person name="Bruccoleri R.E."/>
            <person name="Oakeley E.J."/>
            <person name="Faust A.-M."/>
            <person name="Dessus-Babus S."/>
            <person name="Altorfer M."/>
            <person name="Burckhardt D."/>
            <person name="Oertli M."/>
            <person name="Naumann U."/>
            <person name="Petersen F."/>
            <person name="Wong J."/>
        </authorList>
    </citation>
    <scope>NUCLEOTIDE SEQUENCE</scope>
    <source>
        <strain evidence="17">GSM-AAB239-AS_SAM_17_03QT</strain>
        <tissue evidence="17">Leaf</tissue>
    </source>
</reference>
<reference evidence="17" key="1">
    <citation type="journal article" date="2023" name="GigaByte">
        <title>Genome assembly of the bearded iris, Iris pallida Lam.</title>
        <authorList>
            <person name="Bruccoleri R.E."/>
            <person name="Oakeley E.J."/>
            <person name="Faust A.M.E."/>
            <person name="Altorfer M."/>
            <person name="Dessus-Babus S."/>
            <person name="Burckhardt D."/>
            <person name="Oertli M."/>
            <person name="Naumann U."/>
            <person name="Petersen F."/>
            <person name="Wong J."/>
        </authorList>
    </citation>
    <scope>NUCLEOTIDE SEQUENCE</scope>
    <source>
        <strain evidence="17">GSM-AAB239-AS_SAM_17_03QT</strain>
    </source>
</reference>
<feature type="compositionally biased region" description="Basic residues" evidence="14">
    <location>
        <begin position="36"/>
        <end position="45"/>
    </location>
</feature>
<dbReference type="PROSITE" id="PS51375">
    <property type="entry name" value="PPR"/>
    <property type="match status" value="1"/>
</dbReference>
<protein>
    <recommendedName>
        <fullName evidence="4">ribonuclease P</fullName>
        <ecNumber evidence="4">3.1.26.5</ecNumber>
    </recommendedName>
</protein>
<dbReference type="PANTHER" id="PTHR13547:SF7">
    <property type="entry name" value="RIBONUCLEASE P"/>
    <property type="match status" value="1"/>
</dbReference>
<accession>A0AAX6E631</accession>
<comment type="catalytic activity">
    <reaction evidence="1">
        <text>Endonucleolytic cleavage of RNA, removing 5'-extranucleotides from tRNA precursor.</text>
        <dbReference type="EC" id="3.1.26.5"/>
    </reaction>
</comment>
<feature type="region of interest" description="Disordered" evidence="14">
    <location>
        <begin position="1"/>
        <end position="75"/>
    </location>
</feature>
<evidence type="ECO:0000256" key="4">
    <source>
        <dbReference type="ARBA" id="ARBA00012179"/>
    </source>
</evidence>
<feature type="compositionally biased region" description="Basic and acidic residues" evidence="14">
    <location>
        <begin position="581"/>
        <end position="596"/>
    </location>
</feature>
<feature type="domain" description="PROP1-like PPR" evidence="16">
    <location>
        <begin position="78"/>
        <end position="133"/>
    </location>
</feature>
<evidence type="ECO:0000256" key="13">
    <source>
        <dbReference type="PROSITE-ProRule" id="PRU00708"/>
    </source>
</evidence>
<dbReference type="Gene3D" id="1.25.40.10">
    <property type="entry name" value="Tetratricopeptide repeat domain"/>
    <property type="match status" value="1"/>
</dbReference>
<dbReference type="GO" id="GO:0001682">
    <property type="term" value="P:tRNA 5'-leader removal"/>
    <property type="evidence" value="ECO:0007669"/>
    <property type="project" value="UniProtKB-ARBA"/>
</dbReference>
<dbReference type="Gene3D" id="3.40.50.11980">
    <property type="match status" value="1"/>
</dbReference>
<feature type="domain" description="PROP1-like PPR" evidence="16">
    <location>
        <begin position="161"/>
        <end position="303"/>
    </location>
</feature>
<dbReference type="InterPro" id="IPR002885">
    <property type="entry name" value="PPR_rpt"/>
</dbReference>
<dbReference type="InterPro" id="IPR011990">
    <property type="entry name" value="TPR-like_helical_dom_sf"/>
</dbReference>
<dbReference type="AlphaFoldDB" id="A0AAX6E631"/>
<dbReference type="Pfam" id="PF17177">
    <property type="entry name" value="PPR_long"/>
    <property type="match status" value="2"/>
</dbReference>
<keyword evidence="7" id="KW-0479">Metal-binding</keyword>
<feature type="compositionally biased region" description="Pro residues" evidence="14">
    <location>
        <begin position="52"/>
        <end position="71"/>
    </location>
</feature>
<evidence type="ECO:0000256" key="12">
    <source>
        <dbReference type="ARBA" id="ARBA00023211"/>
    </source>
</evidence>
<dbReference type="FunFam" id="3.40.50.11980:FF:000002">
    <property type="entry name" value="Proteinaceous RNase P 2"/>
    <property type="match status" value="1"/>
</dbReference>
<keyword evidence="12" id="KW-0464">Manganese</keyword>
<dbReference type="InterPro" id="IPR033443">
    <property type="entry name" value="PROP1-like_PPR_dom"/>
</dbReference>
<keyword evidence="6" id="KW-0540">Nuclease</keyword>
<evidence type="ECO:0000256" key="7">
    <source>
        <dbReference type="ARBA" id="ARBA00022723"/>
    </source>
</evidence>
<evidence type="ECO:0000313" key="17">
    <source>
        <dbReference type="EMBL" id="KAJ6799399.1"/>
    </source>
</evidence>
<dbReference type="PANTHER" id="PTHR13547">
    <property type="match status" value="1"/>
</dbReference>
<keyword evidence="10" id="KW-0862">Zinc</keyword>
<feature type="compositionally biased region" description="Polar residues" evidence="14">
    <location>
        <begin position="598"/>
        <end position="610"/>
    </location>
</feature>
<evidence type="ECO:0000256" key="2">
    <source>
        <dbReference type="ARBA" id="ARBA00001946"/>
    </source>
</evidence>
<comment type="similarity">
    <text evidence="3">Belongs to the PPR family. P subfamily.</text>
</comment>
<evidence type="ECO:0000256" key="1">
    <source>
        <dbReference type="ARBA" id="ARBA00000928"/>
    </source>
</evidence>
<organism evidence="17 18">
    <name type="scientific">Iris pallida</name>
    <name type="common">Sweet iris</name>
    <dbReference type="NCBI Taxonomy" id="29817"/>
    <lineage>
        <taxon>Eukaryota</taxon>
        <taxon>Viridiplantae</taxon>
        <taxon>Streptophyta</taxon>
        <taxon>Embryophyta</taxon>
        <taxon>Tracheophyta</taxon>
        <taxon>Spermatophyta</taxon>
        <taxon>Magnoliopsida</taxon>
        <taxon>Liliopsida</taxon>
        <taxon>Asparagales</taxon>
        <taxon>Iridaceae</taxon>
        <taxon>Iridoideae</taxon>
        <taxon>Irideae</taxon>
        <taxon>Iris</taxon>
    </lineage>
</organism>
<keyword evidence="5" id="KW-0819">tRNA processing</keyword>